<evidence type="ECO:0000256" key="6">
    <source>
        <dbReference type="SAM" id="Phobius"/>
    </source>
</evidence>
<dbReference type="InterPro" id="IPR040911">
    <property type="entry name" value="Exostosin_GT47"/>
</dbReference>
<feature type="transmembrane region" description="Helical" evidence="6">
    <location>
        <begin position="225"/>
        <end position="243"/>
    </location>
</feature>
<dbReference type="PANTHER" id="PTHR11062:SF300">
    <property type="entry name" value="EXOSTOSIN GT47 DOMAIN-CONTAINING PROTEIN"/>
    <property type="match status" value="1"/>
</dbReference>
<dbReference type="GO" id="GO:0000139">
    <property type="term" value="C:Golgi membrane"/>
    <property type="evidence" value="ECO:0007669"/>
    <property type="project" value="UniProtKB-SubCell"/>
</dbReference>
<keyword evidence="9" id="KW-1185">Reference proteome</keyword>
<evidence type="ECO:0000256" key="1">
    <source>
        <dbReference type="ARBA" id="ARBA00004323"/>
    </source>
</evidence>
<comment type="similarity">
    <text evidence="2">Belongs to the glycosyltransferase 47 family.</text>
</comment>
<keyword evidence="6" id="KW-1133">Transmembrane helix</keyword>
<comment type="subcellular location">
    <subcellularLocation>
        <location evidence="1">Golgi apparatus membrane</location>
        <topology evidence="1">Single-pass type II membrane protein</topology>
    </subcellularLocation>
</comment>
<keyword evidence="4" id="KW-0735">Signal-anchor</keyword>
<dbReference type="Proteomes" id="UP001314170">
    <property type="component" value="Unassembled WGS sequence"/>
</dbReference>
<evidence type="ECO:0000256" key="2">
    <source>
        <dbReference type="ARBA" id="ARBA00010271"/>
    </source>
</evidence>
<dbReference type="AlphaFoldDB" id="A0AAV1SG36"/>
<keyword evidence="3" id="KW-0328">Glycosyltransferase</keyword>
<reference evidence="8 9" key="1">
    <citation type="submission" date="2024-01" db="EMBL/GenBank/DDBJ databases">
        <authorList>
            <person name="Waweru B."/>
        </authorList>
    </citation>
    <scope>NUCLEOTIDE SEQUENCE [LARGE SCALE GENOMIC DNA]</scope>
</reference>
<keyword evidence="3" id="KW-0808">Transferase</keyword>
<protein>
    <recommendedName>
        <fullName evidence="7">Exostosin GT47 domain-containing protein</fullName>
    </recommendedName>
</protein>
<dbReference type="EMBL" id="CAWUPB010001173">
    <property type="protein sequence ID" value="CAK7349162.1"/>
    <property type="molecule type" value="Genomic_DNA"/>
</dbReference>
<comment type="caution">
    <text evidence="8">The sequence shown here is derived from an EMBL/GenBank/DDBJ whole genome shotgun (WGS) entry which is preliminary data.</text>
</comment>
<keyword evidence="6" id="KW-0472">Membrane</keyword>
<dbReference type="Pfam" id="PF03016">
    <property type="entry name" value="Exostosin_GT47"/>
    <property type="match status" value="1"/>
</dbReference>
<keyword evidence="6" id="KW-0812">Transmembrane</keyword>
<dbReference type="InterPro" id="IPR004263">
    <property type="entry name" value="Exostosin"/>
</dbReference>
<sequence length="506" mass="57464">MRQYPNNKSLSSPSPPPSSLGSSPFLVLLVVITLVVISVFIFTLGPETSSWSNSLPSPLTWRVGLYGNSNAFASFAQSEHPAVSYNTITFDASIPEDQATLRLGESDAEAAVAREAVKRYSKLEKMEANLAKIRSSIREAARVRNLTSIHEDPDYVPQGPIYRNANAFHRSYLEMEKLFKIYIYKEGDPPMFHDGPCRSIYSSEGRFIHELEKGKLYTTTDPDEALVYFLPFSVVMLVQYLFVPDSHQIDAIGNTVIDYINVIADKHPFWNRSLGADHFMLSCHDWGPRTSSYVPHLFHNSIRVLCNANTSEGFNPSKDASFPEIHLRTGEITGLIGGLSPSRRSILAFFAGRLHGHIRHLLVEQWKDKDQDVQVYDQLPNGMSYDSMLKNSRFCLCPSGYEVASPRVVEAIYAECVPVLISDSYVPPFSDVLNWKAISVQVEVKDIPKIKDILMGISQRQYLRMQRRVKQVQRHFVVHGPPKRFDVFHMTIHSIWLRRLNIRIQD</sequence>
<accession>A0AAV1SG36</accession>
<gene>
    <name evidence="8" type="ORF">DCAF_LOCUS21873</name>
</gene>
<evidence type="ECO:0000256" key="5">
    <source>
        <dbReference type="ARBA" id="ARBA00023034"/>
    </source>
</evidence>
<proteinExistence type="inferred from homology"/>
<evidence type="ECO:0000313" key="8">
    <source>
        <dbReference type="EMBL" id="CAK7349162.1"/>
    </source>
</evidence>
<feature type="domain" description="Exostosin GT47" evidence="7">
    <location>
        <begin position="176"/>
        <end position="455"/>
    </location>
</feature>
<evidence type="ECO:0000256" key="3">
    <source>
        <dbReference type="ARBA" id="ARBA00022676"/>
    </source>
</evidence>
<keyword evidence="5" id="KW-0333">Golgi apparatus</keyword>
<name>A0AAV1SG36_9ROSI</name>
<evidence type="ECO:0000259" key="7">
    <source>
        <dbReference type="Pfam" id="PF03016"/>
    </source>
</evidence>
<feature type="transmembrane region" description="Helical" evidence="6">
    <location>
        <begin position="20"/>
        <end position="44"/>
    </location>
</feature>
<dbReference type="PANTHER" id="PTHR11062">
    <property type="entry name" value="EXOSTOSIN HEPARAN SULFATE GLYCOSYLTRANSFERASE -RELATED"/>
    <property type="match status" value="1"/>
</dbReference>
<evidence type="ECO:0000256" key="4">
    <source>
        <dbReference type="ARBA" id="ARBA00022968"/>
    </source>
</evidence>
<organism evidence="8 9">
    <name type="scientific">Dovyalis caffra</name>
    <dbReference type="NCBI Taxonomy" id="77055"/>
    <lineage>
        <taxon>Eukaryota</taxon>
        <taxon>Viridiplantae</taxon>
        <taxon>Streptophyta</taxon>
        <taxon>Embryophyta</taxon>
        <taxon>Tracheophyta</taxon>
        <taxon>Spermatophyta</taxon>
        <taxon>Magnoliopsida</taxon>
        <taxon>eudicotyledons</taxon>
        <taxon>Gunneridae</taxon>
        <taxon>Pentapetalae</taxon>
        <taxon>rosids</taxon>
        <taxon>fabids</taxon>
        <taxon>Malpighiales</taxon>
        <taxon>Salicaceae</taxon>
        <taxon>Flacourtieae</taxon>
        <taxon>Dovyalis</taxon>
    </lineage>
</organism>
<dbReference type="GO" id="GO:0016757">
    <property type="term" value="F:glycosyltransferase activity"/>
    <property type="evidence" value="ECO:0007669"/>
    <property type="project" value="UniProtKB-KW"/>
</dbReference>
<evidence type="ECO:0000313" key="9">
    <source>
        <dbReference type="Proteomes" id="UP001314170"/>
    </source>
</evidence>